<dbReference type="PANTHER" id="PTHR43825:SF1">
    <property type="entry name" value="TRANSKETOLASE-LIKE PYRIMIDINE-BINDING DOMAIN-CONTAINING PROTEIN"/>
    <property type="match status" value="1"/>
</dbReference>
<accession>A0A1G8JW25</accession>
<dbReference type="EMBL" id="FNCY01000017">
    <property type="protein sequence ID" value="SDI35287.1"/>
    <property type="molecule type" value="Genomic_DNA"/>
</dbReference>
<dbReference type="Gene3D" id="3.40.50.920">
    <property type="match status" value="1"/>
</dbReference>
<evidence type="ECO:0000256" key="1">
    <source>
        <dbReference type="ARBA" id="ARBA00001964"/>
    </source>
</evidence>
<dbReference type="InterPro" id="IPR005475">
    <property type="entry name" value="Transketolase-like_Pyr-bd"/>
</dbReference>
<dbReference type="InterPro" id="IPR029061">
    <property type="entry name" value="THDP-binding"/>
</dbReference>
<protein>
    <submittedName>
        <fullName evidence="5">Transketolase</fullName>
    </submittedName>
</protein>
<dbReference type="Gene3D" id="3.40.50.970">
    <property type="match status" value="1"/>
</dbReference>
<gene>
    <name evidence="5" type="ORF">SAMN05660652_03274</name>
</gene>
<dbReference type="CDD" id="cd07033">
    <property type="entry name" value="TPP_PYR_DXS_TK_like"/>
    <property type="match status" value="1"/>
</dbReference>
<feature type="domain" description="Transketolase-like pyrimidine-binding" evidence="4">
    <location>
        <begin position="8"/>
        <end position="174"/>
    </location>
</feature>
<reference evidence="5 6" key="1">
    <citation type="submission" date="2016-10" db="EMBL/GenBank/DDBJ databases">
        <authorList>
            <person name="de Groot N.N."/>
        </authorList>
    </citation>
    <scope>NUCLEOTIDE SEQUENCE [LARGE SCALE GENOMIC DNA]</scope>
    <source>
        <strain evidence="5 6">DSM 5885</strain>
    </source>
</reference>
<keyword evidence="3" id="KW-0786">Thiamine pyrophosphate</keyword>
<dbReference type="SUPFAM" id="SSF52518">
    <property type="entry name" value="Thiamin diphosphate-binding fold (THDP-binding)"/>
    <property type="match status" value="1"/>
</dbReference>
<name>A0A1G8JW25_9RHOO</name>
<dbReference type="Pfam" id="PF02780">
    <property type="entry name" value="Transketolase_C"/>
    <property type="match status" value="1"/>
</dbReference>
<dbReference type="SMART" id="SM00861">
    <property type="entry name" value="Transket_pyr"/>
    <property type="match status" value="1"/>
</dbReference>
<evidence type="ECO:0000256" key="3">
    <source>
        <dbReference type="ARBA" id="ARBA00023052"/>
    </source>
</evidence>
<organism evidence="5 6">
    <name type="scientific">Propionivibrio dicarboxylicus</name>
    <dbReference type="NCBI Taxonomy" id="83767"/>
    <lineage>
        <taxon>Bacteria</taxon>
        <taxon>Pseudomonadati</taxon>
        <taxon>Pseudomonadota</taxon>
        <taxon>Betaproteobacteria</taxon>
        <taxon>Rhodocyclales</taxon>
        <taxon>Rhodocyclaceae</taxon>
        <taxon>Propionivibrio</taxon>
    </lineage>
</organism>
<proteinExistence type="inferred from homology"/>
<evidence type="ECO:0000259" key="4">
    <source>
        <dbReference type="SMART" id="SM00861"/>
    </source>
</evidence>
<dbReference type="InterPro" id="IPR009014">
    <property type="entry name" value="Transketo_C/PFOR_II"/>
</dbReference>
<dbReference type="STRING" id="83767.SAMN05660652_03274"/>
<dbReference type="SUPFAM" id="SSF52922">
    <property type="entry name" value="TK C-terminal domain-like"/>
    <property type="match status" value="1"/>
</dbReference>
<dbReference type="FunFam" id="3.40.50.970:FF:000129">
    <property type="entry name" value="Transketolase"/>
    <property type="match status" value="1"/>
</dbReference>
<evidence type="ECO:0000313" key="6">
    <source>
        <dbReference type="Proteomes" id="UP000198607"/>
    </source>
</evidence>
<dbReference type="InterPro" id="IPR051157">
    <property type="entry name" value="PDH/Transketolase"/>
</dbReference>
<dbReference type="Proteomes" id="UP000198607">
    <property type="component" value="Unassembled WGS sequence"/>
</dbReference>
<comment type="similarity">
    <text evidence="2">Belongs to the transketolase family.</text>
</comment>
<keyword evidence="6" id="KW-1185">Reference proteome</keyword>
<evidence type="ECO:0000256" key="2">
    <source>
        <dbReference type="ARBA" id="ARBA00007131"/>
    </source>
</evidence>
<dbReference type="InterPro" id="IPR033248">
    <property type="entry name" value="Transketolase_C"/>
</dbReference>
<dbReference type="PANTHER" id="PTHR43825">
    <property type="entry name" value="PYRUVATE DEHYDROGENASE E1 COMPONENT"/>
    <property type="match status" value="1"/>
</dbReference>
<sequence>MDFAAAKSPTRKVFAERMTARGDTDSEFVVFESDLAKSTYSYIFKDKHPERYFNMGIAEIGTVASAAGMAAEGRNVVVCGYGVFITMRALEAIRSFICYPHLNVKFLSSHGGLTAAIDGVTHQATEDIAFMTTIPQMKVLVPADSASAAAAFDIALDTPGPVFTRLMRDPLFELYGPGESFKLGGSKVVRKGKDVTIATYGDMVFQSLLAADELAKQGIDAEVIDFYSLKPWDQATLAESLKKTGALVVAENHQRRNGFGYEAAVWTLMNNPVPTELIGLEDTFAESGSYPITIDKFGLSGPKIAAKTAALVAKKR</sequence>
<dbReference type="Pfam" id="PF02779">
    <property type="entry name" value="Transket_pyr"/>
    <property type="match status" value="1"/>
</dbReference>
<evidence type="ECO:0000313" key="5">
    <source>
        <dbReference type="EMBL" id="SDI35287.1"/>
    </source>
</evidence>
<dbReference type="AlphaFoldDB" id="A0A1G8JW25"/>
<comment type="cofactor">
    <cofactor evidence="1">
        <name>thiamine diphosphate</name>
        <dbReference type="ChEBI" id="CHEBI:58937"/>
    </cofactor>
</comment>